<dbReference type="eggNOG" id="ENOG50330U8">
    <property type="taxonomic scope" value="Bacteria"/>
</dbReference>
<sequence>MNHISQQKVLEYLQYDPETGEFRWKVSSNGRIKVGQLAGCLELTGYIKIRIEGKAFGAHRLAWIAVNGEVGDLFIDHINGDRTDNRISNLWVATRIENSRNRRDQKNKRGARGVYWNKPYGKWQASGFKDGKLISLGYFEDKSEAAKVAAEFIKNEYGEFCPYLEAL</sequence>
<dbReference type="GO" id="GO:0004519">
    <property type="term" value="F:endonuclease activity"/>
    <property type="evidence" value="ECO:0007669"/>
    <property type="project" value="UniProtKB-KW"/>
</dbReference>
<keyword evidence="2" id="KW-0540">Nuclease</keyword>
<reference evidence="3" key="1">
    <citation type="submission" date="2014-05" db="EMBL/GenBank/DDBJ databases">
        <title>ATOL: Assembling a taxonomically balanced genome-scale reconstruction of the evolutionary history of the Enterobacteriaceae.</title>
        <authorList>
            <person name="Plunkett G. III"/>
            <person name="Neeno-Eckwall E.C."/>
            <person name="Glasner J.D."/>
            <person name="Perna N.T."/>
        </authorList>
    </citation>
    <scope>NUCLEOTIDE SEQUENCE [LARGE SCALE GENOMIC DNA]</scope>
    <source>
        <strain evidence="3">ATCC 49490</strain>
    </source>
</reference>
<dbReference type="SUPFAM" id="SSF54060">
    <property type="entry name" value="His-Me finger endonucleases"/>
    <property type="match status" value="1"/>
</dbReference>
<accession>A0A085ADK0</accession>
<evidence type="ECO:0000259" key="1">
    <source>
        <dbReference type="Pfam" id="PF13392"/>
    </source>
</evidence>
<organism evidence="2 3">
    <name type="scientific">Trabulsiella guamensis ATCC 49490</name>
    <dbReference type="NCBI Taxonomy" id="1005994"/>
    <lineage>
        <taxon>Bacteria</taxon>
        <taxon>Pseudomonadati</taxon>
        <taxon>Pseudomonadota</taxon>
        <taxon>Gammaproteobacteria</taxon>
        <taxon>Enterobacterales</taxon>
        <taxon>Enterobacteriaceae</taxon>
        <taxon>Trabulsiella</taxon>
    </lineage>
</organism>
<dbReference type="OrthoDB" id="388551at2"/>
<dbReference type="Proteomes" id="UP000028630">
    <property type="component" value="Unassembled WGS sequence"/>
</dbReference>
<evidence type="ECO:0000313" key="3">
    <source>
        <dbReference type="Proteomes" id="UP000028630"/>
    </source>
</evidence>
<dbReference type="Pfam" id="PF13392">
    <property type="entry name" value="HNH_3"/>
    <property type="match status" value="1"/>
</dbReference>
<keyword evidence="3" id="KW-1185">Reference proteome</keyword>
<dbReference type="GO" id="GO:0003677">
    <property type="term" value="F:DNA binding"/>
    <property type="evidence" value="ECO:0007669"/>
    <property type="project" value="InterPro"/>
</dbReference>
<evidence type="ECO:0000313" key="2">
    <source>
        <dbReference type="EMBL" id="KFC08295.1"/>
    </source>
</evidence>
<dbReference type="InterPro" id="IPR003615">
    <property type="entry name" value="HNH_nuc"/>
</dbReference>
<dbReference type="Gene3D" id="3.90.75.20">
    <property type="match status" value="1"/>
</dbReference>
<gene>
    <name evidence="2" type="ORF">GTGU_01492</name>
</gene>
<feature type="domain" description="HNH nuclease" evidence="1">
    <location>
        <begin position="57"/>
        <end position="100"/>
    </location>
</feature>
<dbReference type="InterPro" id="IPR016177">
    <property type="entry name" value="DNA-bd_dom_sf"/>
</dbReference>
<protein>
    <submittedName>
        <fullName evidence="2">HNH endonuclease</fullName>
    </submittedName>
</protein>
<dbReference type="InterPro" id="IPR044925">
    <property type="entry name" value="His-Me_finger_sf"/>
</dbReference>
<dbReference type="AlphaFoldDB" id="A0A085ADK0"/>
<keyword evidence="2" id="KW-0378">Hydrolase</keyword>
<dbReference type="EMBL" id="JMTB01000054">
    <property type="protein sequence ID" value="KFC08295.1"/>
    <property type="molecule type" value="Genomic_DNA"/>
</dbReference>
<keyword evidence="2" id="KW-0255">Endonuclease</keyword>
<proteinExistence type="predicted"/>
<comment type="caution">
    <text evidence="2">The sequence shown here is derived from an EMBL/GenBank/DDBJ whole genome shotgun (WGS) entry which is preliminary data.</text>
</comment>
<dbReference type="SUPFAM" id="SSF54171">
    <property type="entry name" value="DNA-binding domain"/>
    <property type="match status" value="1"/>
</dbReference>
<dbReference type="RefSeq" id="WP_038155382.1">
    <property type="nucleotide sequence ID" value="NZ_JMTB01000054.1"/>
</dbReference>
<name>A0A085ADK0_9ENTR</name>